<sequence length="107" mass="12742">MKKFLFTTALCMASLLSYSQSKEAKKEIRKYYTEKQIKFIQNRLNENITDCDELLHLRDSLIDDFFENEQHALIYKLFFLSPIEKDLCTRGDILGYYNNINHYISGK</sequence>
<protein>
    <submittedName>
        <fullName evidence="1">Uncharacterized protein</fullName>
    </submittedName>
</protein>
<dbReference type="HOGENOM" id="CLU_174008_0_0_10"/>
<name>I3ZXC4_ORNRL</name>
<evidence type="ECO:0000313" key="1">
    <source>
        <dbReference type="EMBL" id="AFL96358.1"/>
    </source>
</evidence>
<dbReference type="RefSeq" id="WP_014789988.1">
    <property type="nucleotide sequence ID" value="NC_018016.1"/>
</dbReference>
<dbReference type="KEGG" id="orh:Ornrh_0132"/>
<proteinExistence type="predicted"/>
<dbReference type="AlphaFoldDB" id="I3ZXC4"/>
<reference evidence="1 2" key="1">
    <citation type="submission" date="2012-06" db="EMBL/GenBank/DDBJ databases">
        <title>The complete genome of Ornithobacterium rhinotracheale DSM 15997.</title>
        <authorList>
            <consortium name="US DOE Joint Genome Institute (JGI-PGF)"/>
            <person name="Lucas S."/>
            <person name="Copeland A."/>
            <person name="Lapidus A."/>
            <person name="Goodwin L."/>
            <person name="Pitluck S."/>
            <person name="Peters L."/>
            <person name="Mikhailova N."/>
            <person name="Teshima H."/>
            <person name="Kyrpides N."/>
            <person name="Mavromatis K."/>
            <person name="Pagani I."/>
            <person name="Ivanova N."/>
            <person name="Ovchinnikova G."/>
            <person name="Zeytun A."/>
            <person name="Detter J.C."/>
            <person name="Han C."/>
            <person name="Land M."/>
            <person name="Hauser L."/>
            <person name="Markowitz V."/>
            <person name="Cheng J.-F."/>
            <person name="Hugenholtz P."/>
            <person name="Woyke T."/>
            <person name="Wu D."/>
            <person name="Lang E."/>
            <person name="Kopitz M."/>
            <person name="Brambilla E."/>
            <person name="Klenk H.-P."/>
            <person name="Eisen J.A."/>
        </authorList>
    </citation>
    <scope>NUCLEOTIDE SEQUENCE [LARGE SCALE GENOMIC DNA]</scope>
    <source>
        <strain evidence="2">ATCC 51463 / DSM 15997 / CCUG 23171 / LMG 9086</strain>
    </source>
</reference>
<gene>
    <name evidence="1" type="ordered locus">Ornrh_0132</name>
</gene>
<evidence type="ECO:0000313" key="2">
    <source>
        <dbReference type="Proteomes" id="UP000006051"/>
    </source>
</evidence>
<keyword evidence="2" id="KW-1185">Reference proteome</keyword>
<dbReference type="GeneID" id="71568411"/>
<organism evidence="1 2">
    <name type="scientific">Ornithobacterium rhinotracheale (strain ATCC 51463 / DSM 15997 / CCUG 23171 / CIP 104009 / LMG 9086)</name>
    <dbReference type="NCBI Taxonomy" id="867902"/>
    <lineage>
        <taxon>Bacteria</taxon>
        <taxon>Pseudomonadati</taxon>
        <taxon>Bacteroidota</taxon>
        <taxon>Flavobacteriia</taxon>
        <taxon>Flavobacteriales</taxon>
        <taxon>Weeksellaceae</taxon>
        <taxon>Ornithobacterium</taxon>
    </lineage>
</organism>
<dbReference type="Proteomes" id="UP000006051">
    <property type="component" value="Chromosome"/>
</dbReference>
<dbReference type="EMBL" id="CP003283">
    <property type="protein sequence ID" value="AFL96358.1"/>
    <property type="molecule type" value="Genomic_DNA"/>
</dbReference>
<accession>I3ZXC4</accession>